<name>A0AAD5XI90_9FUNG</name>
<evidence type="ECO:0000313" key="1">
    <source>
        <dbReference type="EMBL" id="KAJ3168130.1"/>
    </source>
</evidence>
<proteinExistence type="predicted"/>
<keyword evidence="2" id="KW-1185">Reference proteome</keyword>
<gene>
    <name evidence="1" type="ORF">HDU87_001211</name>
</gene>
<protein>
    <submittedName>
        <fullName evidence="1">Uncharacterized protein</fullName>
    </submittedName>
</protein>
<evidence type="ECO:0000313" key="2">
    <source>
        <dbReference type="Proteomes" id="UP001212152"/>
    </source>
</evidence>
<accession>A0AAD5XI90</accession>
<sequence length="191" mass="21507">MPNEKFNHRFCAPQGSILMRGTATEPILPLELDPVPLTLANFRQRTSAFPPTFVIPDGLRTVRNLLNVDRSSFNLQIIVDFSIERYDIKLRLAQGYNACLRLDEQSIIRCDMALRMADAPVIACENVDMLVEEVDANNHHRDYISQHANATVYFTDPLGTAIPIAQAQQRQNSFGQDFYTLSRIASIPAGQ</sequence>
<organism evidence="1 2">
    <name type="scientific">Geranomyces variabilis</name>
    <dbReference type="NCBI Taxonomy" id="109894"/>
    <lineage>
        <taxon>Eukaryota</taxon>
        <taxon>Fungi</taxon>
        <taxon>Fungi incertae sedis</taxon>
        <taxon>Chytridiomycota</taxon>
        <taxon>Chytridiomycota incertae sedis</taxon>
        <taxon>Chytridiomycetes</taxon>
        <taxon>Spizellomycetales</taxon>
        <taxon>Powellomycetaceae</taxon>
        <taxon>Geranomyces</taxon>
    </lineage>
</organism>
<dbReference type="AlphaFoldDB" id="A0AAD5XI90"/>
<dbReference type="EMBL" id="JADGJQ010000124">
    <property type="protein sequence ID" value="KAJ3168130.1"/>
    <property type="molecule type" value="Genomic_DNA"/>
</dbReference>
<reference evidence="1" key="1">
    <citation type="submission" date="2020-05" db="EMBL/GenBank/DDBJ databases">
        <title>Phylogenomic resolution of chytrid fungi.</title>
        <authorList>
            <person name="Stajich J.E."/>
            <person name="Amses K."/>
            <person name="Simmons R."/>
            <person name="Seto K."/>
            <person name="Myers J."/>
            <person name="Bonds A."/>
            <person name="Quandt C.A."/>
            <person name="Barry K."/>
            <person name="Liu P."/>
            <person name="Grigoriev I."/>
            <person name="Longcore J.E."/>
            <person name="James T.Y."/>
        </authorList>
    </citation>
    <scope>NUCLEOTIDE SEQUENCE</scope>
    <source>
        <strain evidence="1">JEL0379</strain>
    </source>
</reference>
<dbReference type="Proteomes" id="UP001212152">
    <property type="component" value="Unassembled WGS sequence"/>
</dbReference>
<comment type="caution">
    <text evidence="1">The sequence shown here is derived from an EMBL/GenBank/DDBJ whole genome shotgun (WGS) entry which is preliminary data.</text>
</comment>